<comment type="similarity">
    <text evidence="2">Belongs to the VirD4/TraG family.</text>
</comment>
<accession>A0A9W3KBN4</accession>
<dbReference type="InterPro" id="IPR003688">
    <property type="entry name" value="TraG/VirD4"/>
</dbReference>
<keyword evidence="6" id="KW-0472">Membrane</keyword>
<evidence type="ECO:0000256" key="3">
    <source>
        <dbReference type="ARBA" id="ARBA00022475"/>
    </source>
</evidence>
<dbReference type="Pfam" id="PF12696">
    <property type="entry name" value="TraG-D_C"/>
    <property type="match status" value="1"/>
</dbReference>
<dbReference type="PANTHER" id="PTHR37937:SF1">
    <property type="entry name" value="CONJUGATIVE TRANSFER: DNA TRANSPORT"/>
    <property type="match status" value="1"/>
</dbReference>
<evidence type="ECO:0000256" key="4">
    <source>
        <dbReference type="ARBA" id="ARBA00022692"/>
    </source>
</evidence>
<protein>
    <recommendedName>
        <fullName evidence="7">TraD/TraG TraM recognition site domain-containing protein</fullName>
    </recommendedName>
</protein>
<dbReference type="AlphaFoldDB" id="A0A9W3KBN4"/>
<evidence type="ECO:0000256" key="6">
    <source>
        <dbReference type="ARBA" id="ARBA00023136"/>
    </source>
</evidence>
<dbReference type="GO" id="GO:0005886">
    <property type="term" value="C:plasma membrane"/>
    <property type="evidence" value="ECO:0007669"/>
    <property type="project" value="UniProtKB-SubCell"/>
</dbReference>
<dbReference type="EMBL" id="CP005935">
    <property type="protein sequence ID" value="AHA69967.1"/>
    <property type="molecule type" value="Genomic_DNA"/>
</dbReference>
<keyword evidence="4" id="KW-0812">Transmembrane</keyword>
<proteinExistence type="inferred from homology"/>
<dbReference type="KEGG" id="bthu:YBT1518_03740"/>
<reference evidence="8 9" key="1">
    <citation type="submission" date="2013-05" db="EMBL/GenBank/DDBJ databases">
        <title>Complete genome sequence of Bacillus thuringiensis YBT-1518, a typical strain with high toxicity to nematode.</title>
        <authorList>
            <person name="Wang P."/>
            <person name="Zhang C."/>
            <person name="Guo M."/>
            <person name="Guo S."/>
            <person name="Zhu Y."/>
            <person name="Zheng J."/>
            <person name="Zhu L."/>
            <person name="Ruan L."/>
            <person name="Peng D."/>
            <person name="Sun M."/>
        </authorList>
    </citation>
    <scope>NUCLEOTIDE SEQUENCE [LARGE SCALE GENOMIC DNA]</scope>
    <source>
        <strain evidence="8 9">YBT-1518</strain>
    </source>
</reference>
<sequence>MLIGATEIKFEKEKHSNVYVVGPTGAGKTRWYTIPNVKQEEKNIIVVESRKKEIYYATNQTKAEQGYEILQLDLLHPLFEERLQDMVVNATQQKFVLYISVNLIDSTYQERGECLQKVFDLLQEKTLERDVHLYLDEYELYPIPNLLHVLQVVKAKGIHISMIVQSHAQLQQVYGKQVANQIAGDCNQILFFGTNSMDDAKYFSRMSGYNQMELFLLQNEVIVLDTYYLPRKIPIKQVDCNH</sequence>
<dbReference type="PANTHER" id="PTHR37937">
    <property type="entry name" value="CONJUGATIVE TRANSFER: DNA TRANSPORT"/>
    <property type="match status" value="1"/>
</dbReference>
<comment type="subcellular location">
    <subcellularLocation>
        <location evidence="1">Cell membrane</location>
        <topology evidence="1">Multi-pass membrane protein</topology>
    </subcellularLocation>
</comment>
<gene>
    <name evidence="8" type="ORF">YBT1518_03740</name>
</gene>
<evidence type="ECO:0000256" key="1">
    <source>
        <dbReference type="ARBA" id="ARBA00004651"/>
    </source>
</evidence>
<evidence type="ECO:0000259" key="7">
    <source>
        <dbReference type="Pfam" id="PF12696"/>
    </source>
</evidence>
<keyword evidence="5" id="KW-1133">Transmembrane helix</keyword>
<evidence type="ECO:0000256" key="5">
    <source>
        <dbReference type="ARBA" id="ARBA00022989"/>
    </source>
</evidence>
<keyword evidence="3" id="KW-1003">Cell membrane</keyword>
<evidence type="ECO:0000256" key="2">
    <source>
        <dbReference type="ARBA" id="ARBA00008806"/>
    </source>
</evidence>
<organism evidence="8 9">
    <name type="scientific">Bacillus thuringiensis YBT-1518</name>
    <dbReference type="NCBI Taxonomy" id="529122"/>
    <lineage>
        <taxon>Bacteria</taxon>
        <taxon>Bacillati</taxon>
        <taxon>Bacillota</taxon>
        <taxon>Bacilli</taxon>
        <taxon>Bacillales</taxon>
        <taxon>Bacillaceae</taxon>
        <taxon>Bacillus</taxon>
        <taxon>Bacillus cereus group</taxon>
    </lineage>
</organism>
<dbReference type="Proteomes" id="UP000018566">
    <property type="component" value="Chromosome"/>
</dbReference>
<dbReference type="Pfam" id="PF02534">
    <property type="entry name" value="T4SS-DNA_transf"/>
    <property type="match status" value="1"/>
</dbReference>
<evidence type="ECO:0000313" key="9">
    <source>
        <dbReference type="Proteomes" id="UP000018566"/>
    </source>
</evidence>
<dbReference type="RefSeq" id="WP_023521086.1">
    <property type="nucleotide sequence ID" value="NC_022873.1"/>
</dbReference>
<feature type="domain" description="TraD/TraG TraM recognition site" evidence="7">
    <location>
        <begin position="131"/>
        <end position="211"/>
    </location>
</feature>
<evidence type="ECO:0000313" key="8">
    <source>
        <dbReference type="EMBL" id="AHA69967.1"/>
    </source>
</evidence>
<dbReference type="InterPro" id="IPR051539">
    <property type="entry name" value="T4SS-coupling_protein"/>
</dbReference>
<dbReference type="InterPro" id="IPR027417">
    <property type="entry name" value="P-loop_NTPase"/>
</dbReference>
<name>A0A9W3KBN4_BACTU</name>
<dbReference type="CDD" id="cd01127">
    <property type="entry name" value="TrwB_TraG_TraD_VirD4"/>
    <property type="match status" value="1"/>
</dbReference>
<dbReference type="SUPFAM" id="SSF52540">
    <property type="entry name" value="P-loop containing nucleoside triphosphate hydrolases"/>
    <property type="match status" value="1"/>
</dbReference>
<dbReference type="Gene3D" id="3.40.50.300">
    <property type="entry name" value="P-loop containing nucleotide triphosphate hydrolases"/>
    <property type="match status" value="1"/>
</dbReference>
<dbReference type="InterPro" id="IPR032689">
    <property type="entry name" value="TraG-D_C"/>
</dbReference>